<sequence length="173" mass="19777">MIGEYSVMNWVQLLGILGALGTIITVFITMSRDNKRLDKGIDELSTDHSKILNKQNDTEKFQIEHLTKIEGSISSINQDITDEKNKISLMNANEENARFSAKLLGKYVDDAQTNRLAAESETKRWEAKYYELAQRYDQLREELKQAQNLNVELSIEIKNLQPHHGPTLGGRSR</sequence>
<keyword evidence="4" id="KW-1185">Reference proteome</keyword>
<dbReference type="RefSeq" id="WP_148623696.1">
    <property type="nucleotide sequence ID" value="NZ_SDGZ01000025.1"/>
</dbReference>
<evidence type="ECO:0000313" key="3">
    <source>
        <dbReference type="EMBL" id="TYC48013.1"/>
    </source>
</evidence>
<evidence type="ECO:0000256" key="2">
    <source>
        <dbReference type="SAM" id="Phobius"/>
    </source>
</evidence>
<reference evidence="3 4" key="1">
    <citation type="submission" date="2019-01" db="EMBL/GenBank/DDBJ databases">
        <title>Weissella sp. nov., a novel lactic acid bacterium isolated from animal feces.</title>
        <authorList>
            <person name="Wang L.-T."/>
        </authorList>
    </citation>
    <scope>NUCLEOTIDE SEQUENCE [LARGE SCALE GENOMIC DNA]</scope>
    <source>
        <strain evidence="3 4">8H-2</strain>
    </source>
</reference>
<protein>
    <submittedName>
        <fullName evidence="3">Uncharacterized protein</fullName>
    </submittedName>
</protein>
<name>A0A6C2C3A6_9LACO</name>
<organism evidence="3 4">
    <name type="scientific">Weissella muntiaci</name>
    <dbReference type="NCBI Taxonomy" id="2508881"/>
    <lineage>
        <taxon>Bacteria</taxon>
        <taxon>Bacillati</taxon>
        <taxon>Bacillota</taxon>
        <taxon>Bacilli</taxon>
        <taxon>Lactobacillales</taxon>
        <taxon>Lactobacillaceae</taxon>
        <taxon>Weissella</taxon>
    </lineage>
</organism>
<comment type="caution">
    <text evidence="3">The sequence shown here is derived from an EMBL/GenBank/DDBJ whole genome shotgun (WGS) entry which is preliminary data.</text>
</comment>
<accession>A0A6C2C3A6</accession>
<gene>
    <name evidence="3" type="ORF">ESZ50_10315</name>
</gene>
<feature type="transmembrane region" description="Helical" evidence="2">
    <location>
        <begin position="12"/>
        <end position="30"/>
    </location>
</feature>
<keyword evidence="2" id="KW-0812">Transmembrane</keyword>
<dbReference type="AlphaFoldDB" id="A0A6C2C3A6"/>
<dbReference type="OrthoDB" id="9938566at2"/>
<keyword evidence="2" id="KW-0472">Membrane</keyword>
<evidence type="ECO:0000256" key="1">
    <source>
        <dbReference type="SAM" id="Coils"/>
    </source>
</evidence>
<dbReference type="EMBL" id="SDGZ01000025">
    <property type="protein sequence ID" value="TYC48013.1"/>
    <property type="molecule type" value="Genomic_DNA"/>
</dbReference>
<keyword evidence="2" id="KW-1133">Transmembrane helix</keyword>
<evidence type="ECO:0000313" key="4">
    <source>
        <dbReference type="Proteomes" id="UP000371977"/>
    </source>
</evidence>
<dbReference type="Proteomes" id="UP000371977">
    <property type="component" value="Unassembled WGS sequence"/>
</dbReference>
<proteinExistence type="predicted"/>
<feature type="coiled-coil region" evidence="1">
    <location>
        <begin position="108"/>
        <end position="156"/>
    </location>
</feature>
<keyword evidence="1" id="KW-0175">Coiled coil</keyword>